<keyword evidence="1" id="KW-0808">Transferase</keyword>
<dbReference type="GO" id="GO:0000155">
    <property type="term" value="F:phosphorelay sensor kinase activity"/>
    <property type="evidence" value="ECO:0007669"/>
    <property type="project" value="InterPro"/>
</dbReference>
<dbReference type="InterPro" id="IPR005467">
    <property type="entry name" value="His_kinase_dom"/>
</dbReference>
<dbReference type="InterPro" id="IPR050482">
    <property type="entry name" value="Sensor_HK_TwoCompSys"/>
</dbReference>
<dbReference type="InterPro" id="IPR013656">
    <property type="entry name" value="PAS_4"/>
</dbReference>
<dbReference type="Pfam" id="PF02518">
    <property type="entry name" value="HATPase_c"/>
    <property type="match status" value="1"/>
</dbReference>
<dbReference type="EMBL" id="CP030050">
    <property type="protein sequence ID" value="QOZ73441.1"/>
    <property type="molecule type" value="Genomic_DNA"/>
</dbReference>
<evidence type="ECO:0000313" key="7">
    <source>
        <dbReference type="Proteomes" id="UP000594015"/>
    </source>
</evidence>
<keyword evidence="3" id="KW-0902">Two-component regulatory system</keyword>
<dbReference type="GO" id="GO:0046983">
    <property type="term" value="F:protein dimerization activity"/>
    <property type="evidence" value="ECO:0007669"/>
    <property type="project" value="InterPro"/>
</dbReference>
<dbReference type="PANTHER" id="PTHR24421">
    <property type="entry name" value="NITRATE/NITRITE SENSOR PROTEIN NARX-RELATED"/>
    <property type="match status" value="1"/>
</dbReference>
<dbReference type="Gene3D" id="3.30.450.20">
    <property type="entry name" value="PAS domain"/>
    <property type="match status" value="1"/>
</dbReference>
<evidence type="ECO:0000256" key="2">
    <source>
        <dbReference type="ARBA" id="ARBA00022777"/>
    </source>
</evidence>
<evidence type="ECO:0000256" key="3">
    <source>
        <dbReference type="ARBA" id="ARBA00023012"/>
    </source>
</evidence>
<dbReference type="SUPFAM" id="SSF55785">
    <property type="entry name" value="PYP-like sensor domain (PAS domain)"/>
    <property type="match status" value="1"/>
</dbReference>
<organism evidence="6 7">
    <name type="scientific">Bradyrhizobium arachidis</name>
    <dbReference type="NCBI Taxonomy" id="858423"/>
    <lineage>
        <taxon>Bacteria</taxon>
        <taxon>Pseudomonadati</taxon>
        <taxon>Pseudomonadota</taxon>
        <taxon>Alphaproteobacteria</taxon>
        <taxon>Hyphomicrobiales</taxon>
        <taxon>Nitrobacteraceae</taxon>
        <taxon>Bradyrhizobium</taxon>
    </lineage>
</organism>
<protein>
    <submittedName>
        <fullName evidence="6">Diguanylate cyclase</fullName>
    </submittedName>
</protein>
<evidence type="ECO:0000256" key="1">
    <source>
        <dbReference type="ARBA" id="ARBA00022679"/>
    </source>
</evidence>
<dbReference type="InterPro" id="IPR036890">
    <property type="entry name" value="HATPase_C_sf"/>
</dbReference>
<evidence type="ECO:0000259" key="5">
    <source>
        <dbReference type="PROSITE" id="PS50109"/>
    </source>
</evidence>
<dbReference type="CDD" id="cd16917">
    <property type="entry name" value="HATPase_UhpB-NarQ-NarX-like"/>
    <property type="match status" value="1"/>
</dbReference>
<accession>A0AAE7NZU2</accession>
<dbReference type="InterPro" id="IPR011712">
    <property type="entry name" value="Sig_transdc_His_kin_sub3_dim/P"/>
</dbReference>
<dbReference type="Pfam" id="PF08448">
    <property type="entry name" value="PAS_4"/>
    <property type="match status" value="1"/>
</dbReference>
<dbReference type="PANTHER" id="PTHR24421:SF58">
    <property type="entry name" value="SIGNAL TRANSDUCTION HISTIDINE-PROTEIN KINASE_PHOSPHATASE UHPB"/>
    <property type="match status" value="1"/>
</dbReference>
<name>A0AAE7NZU2_9BRAD</name>
<feature type="region of interest" description="Disordered" evidence="4">
    <location>
        <begin position="362"/>
        <end position="383"/>
    </location>
</feature>
<reference evidence="6 7" key="1">
    <citation type="submission" date="2018-06" db="EMBL/GenBank/DDBJ databases">
        <title>Comparative genomics of Bradyrhizobium nodulating Arachidis hypogaea.</title>
        <authorList>
            <person name="Li Y."/>
        </authorList>
    </citation>
    <scope>NUCLEOTIDE SEQUENCE [LARGE SCALE GENOMIC DNA]</scope>
    <source>
        <strain evidence="6 7">CCBAU 051107</strain>
    </source>
</reference>
<dbReference type="InterPro" id="IPR000014">
    <property type="entry name" value="PAS"/>
</dbReference>
<proteinExistence type="predicted"/>
<gene>
    <name evidence="6" type="ORF">WN72_18440</name>
</gene>
<keyword evidence="2" id="KW-0418">Kinase</keyword>
<dbReference type="Pfam" id="PF07730">
    <property type="entry name" value="HisKA_3"/>
    <property type="match status" value="1"/>
</dbReference>
<dbReference type="PROSITE" id="PS50109">
    <property type="entry name" value="HIS_KIN"/>
    <property type="match status" value="1"/>
</dbReference>
<dbReference type="Gene3D" id="1.20.5.1930">
    <property type="match status" value="1"/>
</dbReference>
<dbReference type="SUPFAM" id="SSF55874">
    <property type="entry name" value="ATPase domain of HSP90 chaperone/DNA topoisomerase II/histidine kinase"/>
    <property type="match status" value="1"/>
</dbReference>
<dbReference type="KEGG" id="barh:WN72_18440"/>
<dbReference type="GO" id="GO:0016020">
    <property type="term" value="C:membrane"/>
    <property type="evidence" value="ECO:0007669"/>
    <property type="project" value="InterPro"/>
</dbReference>
<dbReference type="AlphaFoldDB" id="A0AAE7NZU2"/>
<dbReference type="CDD" id="cd00130">
    <property type="entry name" value="PAS"/>
    <property type="match status" value="1"/>
</dbReference>
<feature type="domain" description="Histidine kinase" evidence="5">
    <location>
        <begin position="260"/>
        <end position="357"/>
    </location>
</feature>
<evidence type="ECO:0000256" key="4">
    <source>
        <dbReference type="SAM" id="MobiDB-lite"/>
    </source>
</evidence>
<dbReference type="Proteomes" id="UP000594015">
    <property type="component" value="Chromosome"/>
</dbReference>
<dbReference type="SMART" id="SM00387">
    <property type="entry name" value="HATPase_c"/>
    <property type="match status" value="1"/>
</dbReference>
<dbReference type="Gene3D" id="3.30.565.10">
    <property type="entry name" value="Histidine kinase-like ATPase, C-terminal domain"/>
    <property type="match status" value="1"/>
</dbReference>
<dbReference type="InterPro" id="IPR003594">
    <property type="entry name" value="HATPase_dom"/>
</dbReference>
<evidence type="ECO:0000313" key="6">
    <source>
        <dbReference type="EMBL" id="QOZ73441.1"/>
    </source>
</evidence>
<dbReference type="InterPro" id="IPR035965">
    <property type="entry name" value="PAS-like_dom_sf"/>
</dbReference>
<sequence>MRIGSDDSIEALHWKFSRDLLFVVRPIFEGRFAYEAINPEFESHLGLSSKDVRDMDVFDCMSGDDARAVCETLRACLAEGAEIRIRQRLALGGSPRNMETTVVPVVDPSVGGVVGLIGSHRSIRNGPRESVIERDDGLAMDVGLLSIQEGIQQRIASDLHDSTCQHLIAASLGLMRVRSHLGETASAGQLCDDIDTSIDEALREIRAFAYLLHPRNLAGEGLKATIERYAEGFAARTSLRVTVDIVPEVDRLLYETKRSLLRVVQEALTNVFRHAKATEVAIVIDATNDWFHLTVRDNGRGLPVEPGRRGTRTASIGVGIPAMRARLHEIGGTLDIHPNRAAPQSGTVLYAAFPYALAAMRDNRRRDTTTTRARAGRRSKKEH</sequence>
<feature type="compositionally biased region" description="Basic residues" evidence="4">
    <location>
        <begin position="374"/>
        <end position="383"/>
    </location>
</feature>